<dbReference type="Proteomes" id="UP000649768">
    <property type="component" value="Unassembled WGS sequence"/>
</dbReference>
<dbReference type="EMBL" id="JACYTP010000002">
    <property type="protein sequence ID" value="MBD8511950.1"/>
    <property type="molecule type" value="Genomic_DNA"/>
</dbReference>
<dbReference type="Gene3D" id="1.10.10.10">
    <property type="entry name" value="Winged helix-like DNA-binding domain superfamily/Winged helix DNA-binding domain"/>
    <property type="match status" value="1"/>
</dbReference>
<dbReference type="Pfam" id="PF00126">
    <property type="entry name" value="HTH_1"/>
    <property type="match status" value="1"/>
</dbReference>
<reference evidence="6 7" key="1">
    <citation type="submission" date="2020-09" db="EMBL/GenBank/DDBJ databases">
        <title>Photobacterium sp. CAU 1568 isolated from sand of Sido Beach.</title>
        <authorList>
            <person name="Kim W."/>
        </authorList>
    </citation>
    <scope>NUCLEOTIDE SEQUENCE [LARGE SCALE GENOMIC DNA]</scope>
    <source>
        <strain evidence="6 7">CAU 1568</strain>
    </source>
</reference>
<keyword evidence="2" id="KW-0805">Transcription regulation</keyword>
<comment type="similarity">
    <text evidence="1">Belongs to the LysR transcriptional regulatory family.</text>
</comment>
<dbReference type="InterPro" id="IPR000847">
    <property type="entry name" value="LysR_HTH_N"/>
</dbReference>
<protein>
    <submittedName>
        <fullName evidence="6">LysR family transcriptional regulator</fullName>
    </submittedName>
</protein>
<dbReference type="PROSITE" id="PS50931">
    <property type="entry name" value="HTH_LYSR"/>
    <property type="match status" value="1"/>
</dbReference>
<dbReference type="InterPro" id="IPR005119">
    <property type="entry name" value="LysR_subst-bd"/>
</dbReference>
<organism evidence="6 7">
    <name type="scientific">Photobacterium arenosum</name>
    <dbReference type="NCBI Taxonomy" id="2774143"/>
    <lineage>
        <taxon>Bacteria</taxon>
        <taxon>Pseudomonadati</taxon>
        <taxon>Pseudomonadota</taxon>
        <taxon>Gammaproteobacteria</taxon>
        <taxon>Vibrionales</taxon>
        <taxon>Vibrionaceae</taxon>
        <taxon>Photobacterium</taxon>
    </lineage>
</organism>
<evidence type="ECO:0000256" key="2">
    <source>
        <dbReference type="ARBA" id="ARBA00023015"/>
    </source>
</evidence>
<keyword evidence="3" id="KW-0238">DNA-binding</keyword>
<evidence type="ECO:0000313" key="6">
    <source>
        <dbReference type="EMBL" id="MBD8511950.1"/>
    </source>
</evidence>
<dbReference type="RefSeq" id="WP_192014780.1">
    <property type="nucleotide sequence ID" value="NZ_JACYTP010000002.1"/>
</dbReference>
<keyword evidence="4" id="KW-0804">Transcription</keyword>
<evidence type="ECO:0000313" key="7">
    <source>
        <dbReference type="Proteomes" id="UP000649768"/>
    </source>
</evidence>
<keyword evidence="7" id="KW-1185">Reference proteome</keyword>
<dbReference type="Gene3D" id="3.40.190.290">
    <property type="match status" value="1"/>
</dbReference>
<comment type="caution">
    <text evidence="6">The sequence shown here is derived from an EMBL/GenBank/DDBJ whole genome shotgun (WGS) entry which is preliminary data.</text>
</comment>
<proteinExistence type="inferred from homology"/>
<accession>A0ABR9BHB3</accession>
<gene>
    <name evidence="6" type="ORF">IFO68_04530</name>
</gene>
<name>A0ABR9BHB3_9GAMM</name>
<evidence type="ECO:0000256" key="1">
    <source>
        <dbReference type="ARBA" id="ARBA00009437"/>
    </source>
</evidence>
<dbReference type="CDD" id="cd08472">
    <property type="entry name" value="PBP2_CrgA_like_3"/>
    <property type="match status" value="1"/>
</dbReference>
<evidence type="ECO:0000256" key="3">
    <source>
        <dbReference type="ARBA" id="ARBA00023125"/>
    </source>
</evidence>
<dbReference type="SUPFAM" id="SSF53850">
    <property type="entry name" value="Periplasmic binding protein-like II"/>
    <property type="match status" value="1"/>
</dbReference>
<dbReference type="PANTHER" id="PTHR30537">
    <property type="entry name" value="HTH-TYPE TRANSCRIPTIONAL REGULATOR"/>
    <property type="match status" value="1"/>
</dbReference>
<dbReference type="SUPFAM" id="SSF46785">
    <property type="entry name" value="Winged helix' DNA-binding domain"/>
    <property type="match status" value="1"/>
</dbReference>
<dbReference type="PRINTS" id="PR00039">
    <property type="entry name" value="HTHLYSR"/>
</dbReference>
<dbReference type="InterPro" id="IPR036388">
    <property type="entry name" value="WH-like_DNA-bd_sf"/>
</dbReference>
<evidence type="ECO:0000259" key="5">
    <source>
        <dbReference type="PROSITE" id="PS50931"/>
    </source>
</evidence>
<sequence length="312" mass="35053">MDRIQQIEVFIQVLESGSFTKAAEALNMPRSTVSTVIQTLENRLGVQLLHRTTRKLTPTQDGLRYLDTASHVVQKFNASERMFHTAPHQVQGRLRIDMPSRIARRIVIPALPDFLSRYPRINIELSMKDRLADLVAEGVDCVIRVGELSDSELICKKLGDLAVIYCASPAYLAKFGIPANMEALSQHHLIHYAIQMPAQQASLEYHSDGETVSVPMQSRVTVDNAEAYIASALAGIGIIEIPKYDVLHLLENNTLQEVLPDNQPSPIPLSFLYPSRKNLSLRVNVFQEWISQLLAEACLISEKKQARHRCSY</sequence>
<dbReference type="PANTHER" id="PTHR30537:SF72">
    <property type="entry name" value="LYSR FAMILY TRANSCRIPTIONAL REGULATOR"/>
    <property type="match status" value="1"/>
</dbReference>
<evidence type="ECO:0000256" key="4">
    <source>
        <dbReference type="ARBA" id="ARBA00023163"/>
    </source>
</evidence>
<dbReference type="InterPro" id="IPR036390">
    <property type="entry name" value="WH_DNA-bd_sf"/>
</dbReference>
<dbReference type="Pfam" id="PF03466">
    <property type="entry name" value="LysR_substrate"/>
    <property type="match status" value="1"/>
</dbReference>
<feature type="domain" description="HTH lysR-type" evidence="5">
    <location>
        <begin position="1"/>
        <end position="59"/>
    </location>
</feature>
<dbReference type="InterPro" id="IPR058163">
    <property type="entry name" value="LysR-type_TF_proteobact-type"/>
</dbReference>